<dbReference type="AlphaFoldDB" id="A0A9X0HLX4"/>
<protein>
    <submittedName>
        <fullName evidence="1">Uncharacterized protein</fullName>
    </submittedName>
</protein>
<sequence length="163" mass="19546">MDVFERKFDLLENASNFIEESIYDVERARDKPNKWPFAILHLIQGLELLIKHLLASHHKILVYENIDNPKNTVSLQQGLDRLIALDSVNIDIKEKQIIIRAIKFRNNIVHYEYNLNEKQAESIYCKLFEFIHFFYRKHINSDLQNIIDQELWYLEAELLSKFN</sequence>
<dbReference type="EMBL" id="LNAL01000006">
    <property type="protein sequence ID" value="KUG08379.1"/>
    <property type="molecule type" value="Genomic_DNA"/>
</dbReference>
<evidence type="ECO:0000313" key="2">
    <source>
        <dbReference type="Proteomes" id="UP000054223"/>
    </source>
</evidence>
<comment type="caution">
    <text evidence="1">The sequence shown here is derived from an EMBL/GenBank/DDBJ whole genome shotgun (WGS) entry which is preliminary data.</text>
</comment>
<reference evidence="1 2" key="1">
    <citation type="submission" date="2015-11" db="EMBL/GenBank/DDBJ databases">
        <title>Solirubrum puertoriconensis gen. nov. an environmental bacteria isolated in Puerto Rico.</title>
        <authorList>
            <person name="Cuebas-Irizarry M.F."/>
            <person name="Montalvo-Rodriguez R."/>
        </authorList>
    </citation>
    <scope>NUCLEOTIDE SEQUENCE [LARGE SCALE GENOMIC DNA]</scope>
    <source>
        <strain evidence="1 2">MC1A</strain>
    </source>
</reference>
<keyword evidence="2" id="KW-1185">Reference proteome</keyword>
<dbReference type="Proteomes" id="UP000054223">
    <property type="component" value="Unassembled WGS sequence"/>
</dbReference>
<gene>
    <name evidence="1" type="ORF">ASU33_09420</name>
</gene>
<proteinExistence type="predicted"/>
<name>A0A9X0HLX4_SOLP1</name>
<organism evidence="1 2">
    <name type="scientific">Solirubrum puertoriconensis</name>
    <dbReference type="NCBI Taxonomy" id="1751427"/>
    <lineage>
        <taxon>Bacteria</taxon>
        <taxon>Pseudomonadati</taxon>
        <taxon>Bacteroidota</taxon>
        <taxon>Cytophagia</taxon>
        <taxon>Cytophagales</taxon>
    </lineage>
</organism>
<accession>A0A9X0HLX4</accession>
<evidence type="ECO:0000313" key="1">
    <source>
        <dbReference type="EMBL" id="KUG08379.1"/>
    </source>
</evidence>